<dbReference type="Gene3D" id="3.30.460.10">
    <property type="entry name" value="Beta Polymerase, domain 2"/>
    <property type="match status" value="1"/>
</dbReference>
<dbReference type="CDD" id="cd05403">
    <property type="entry name" value="NT_KNTase_like"/>
    <property type="match status" value="1"/>
</dbReference>
<dbReference type="EMBL" id="PVWP01000009">
    <property type="protein sequence ID" value="PSB36513.1"/>
    <property type="molecule type" value="Genomic_DNA"/>
</dbReference>
<organism evidence="2 3">
    <name type="scientific">Aphanothece cf. minutissima CCALA 015</name>
    <dbReference type="NCBI Taxonomy" id="2107695"/>
    <lineage>
        <taxon>Bacteria</taxon>
        <taxon>Bacillati</taxon>
        <taxon>Cyanobacteriota</taxon>
        <taxon>Cyanophyceae</taxon>
        <taxon>Oscillatoriophycideae</taxon>
        <taxon>Chroococcales</taxon>
        <taxon>Aphanothecaceae</taxon>
        <taxon>Aphanothece</taxon>
    </lineage>
</organism>
<evidence type="ECO:0000259" key="1">
    <source>
        <dbReference type="Pfam" id="PF18765"/>
    </source>
</evidence>
<comment type="caution">
    <text evidence="2">The sequence shown here is derived from an EMBL/GenBank/DDBJ whole genome shotgun (WGS) entry which is preliminary data.</text>
</comment>
<evidence type="ECO:0000313" key="3">
    <source>
        <dbReference type="Proteomes" id="UP000238218"/>
    </source>
</evidence>
<reference evidence="2 3" key="2">
    <citation type="submission" date="2018-03" db="EMBL/GenBank/DDBJ databases">
        <title>The ancient ancestry and fast evolution of plastids.</title>
        <authorList>
            <person name="Moore K.R."/>
            <person name="Magnabosco C."/>
            <person name="Momper L."/>
            <person name="Gold D.A."/>
            <person name="Bosak T."/>
            <person name="Fournier G.P."/>
        </authorList>
    </citation>
    <scope>NUCLEOTIDE SEQUENCE [LARGE SCALE GENOMIC DNA]</scope>
    <source>
        <strain evidence="2 3">CCALA 015</strain>
    </source>
</reference>
<reference evidence="2 3" key="1">
    <citation type="submission" date="2018-02" db="EMBL/GenBank/DDBJ databases">
        <authorList>
            <person name="Moore K."/>
            <person name="Momper L."/>
        </authorList>
    </citation>
    <scope>NUCLEOTIDE SEQUENCE [LARGE SCALE GENOMIC DNA]</scope>
    <source>
        <strain evidence="2 3">CCALA 015</strain>
    </source>
</reference>
<dbReference type="InterPro" id="IPR043519">
    <property type="entry name" value="NT_sf"/>
</dbReference>
<dbReference type="Pfam" id="PF18765">
    <property type="entry name" value="Polbeta"/>
    <property type="match status" value="1"/>
</dbReference>
<protein>
    <submittedName>
        <fullName evidence="2">Nucleotidyltransferase domain-containing protein</fullName>
    </submittedName>
</protein>
<dbReference type="Proteomes" id="UP000238218">
    <property type="component" value="Unassembled WGS sequence"/>
</dbReference>
<dbReference type="InterPro" id="IPR041633">
    <property type="entry name" value="Polbeta"/>
</dbReference>
<keyword evidence="3" id="KW-1185">Reference proteome</keyword>
<feature type="domain" description="Polymerase beta nucleotidyltransferase" evidence="1">
    <location>
        <begin position="23"/>
        <end position="110"/>
    </location>
</feature>
<dbReference type="RefSeq" id="WP_106222423.1">
    <property type="nucleotide sequence ID" value="NZ_PVWP01000009.1"/>
</dbReference>
<accession>A0ABX5F7M6</accession>
<evidence type="ECO:0000313" key="2">
    <source>
        <dbReference type="EMBL" id="PSB36513.1"/>
    </source>
</evidence>
<sequence>MSPQPSTTPLGSIPGIPERVQQRLQQVFDSQAHLEAVWLFGSRAMGRHREGSDIDLCLEGRELSHRDRLRLMAAIDELLLPWQVDVALRREISADLEAHVKRVGRCIWRRS</sequence>
<name>A0ABX5F7M6_9CHRO</name>
<gene>
    <name evidence="2" type="ORF">C7B81_13125</name>
</gene>
<proteinExistence type="predicted"/>
<dbReference type="SUPFAM" id="SSF81301">
    <property type="entry name" value="Nucleotidyltransferase"/>
    <property type="match status" value="1"/>
</dbReference>